<keyword evidence="1" id="KW-0812">Transmembrane</keyword>
<name>A0A0C2T4Y8_AMAMK</name>
<proteinExistence type="predicted"/>
<protein>
    <recommendedName>
        <fullName evidence="4">EXPERA domain-containing protein</fullName>
    </recommendedName>
</protein>
<feature type="transmembrane region" description="Helical" evidence="1">
    <location>
        <begin position="6"/>
        <end position="29"/>
    </location>
</feature>
<evidence type="ECO:0000313" key="3">
    <source>
        <dbReference type="Proteomes" id="UP000054549"/>
    </source>
</evidence>
<reference evidence="2 3" key="1">
    <citation type="submission" date="2014-04" db="EMBL/GenBank/DDBJ databases">
        <title>Evolutionary Origins and Diversification of the Mycorrhizal Mutualists.</title>
        <authorList>
            <consortium name="DOE Joint Genome Institute"/>
            <consortium name="Mycorrhizal Genomics Consortium"/>
            <person name="Kohler A."/>
            <person name="Kuo A."/>
            <person name="Nagy L.G."/>
            <person name="Floudas D."/>
            <person name="Copeland A."/>
            <person name="Barry K.W."/>
            <person name="Cichocki N."/>
            <person name="Veneault-Fourrey C."/>
            <person name="LaButti K."/>
            <person name="Lindquist E.A."/>
            <person name="Lipzen A."/>
            <person name="Lundell T."/>
            <person name="Morin E."/>
            <person name="Murat C."/>
            <person name="Riley R."/>
            <person name="Ohm R."/>
            <person name="Sun H."/>
            <person name="Tunlid A."/>
            <person name="Henrissat B."/>
            <person name="Grigoriev I.V."/>
            <person name="Hibbett D.S."/>
            <person name="Martin F."/>
        </authorList>
    </citation>
    <scope>NUCLEOTIDE SEQUENCE [LARGE SCALE GENOMIC DNA]</scope>
    <source>
        <strain evidence="2 3">Koide BX008</strain>
    </source>
</reference>
<evidence type="ECO:0000313" key="2">
    <source>
        <dbReference type="EMBL" id="KIL61614.1"/>
    </source>
</evidence>
<dbReference type="InParanoid" id="A0A0C2T4Y8"/>
<accession>A0A0C2T4Y8</accession>
<dbReference type="AlphaFoldDB" id="A0A0C2T4Y8"/>
<dbReference type="EMBL" id="KN818282">
    <property type="protein sequence ID" value="KIL61614.1"/>
    <property type="molecule type" value="Genomic_DNA"/>
</dbReference>
<evidence type="ECO:0008006" key="4">
    <source>
        <dbReference type="Google" id="ProtNLM"/>
    </source>
</evidence>
<keyword evidence="3" id="KW-1185">Reference proteome</keyword>
<sequence length="179" mass="20124">MAVKAYTWITLWFLITAPVVLWDAGYCFMRPRSMRGGDLHWLWKPYSIYQDIDLVYGLSTLQAGDGFTNAQSLLNVIETALNLTYVYLAHVAGWHGAPLIGFASAVMTLSKTVLYMAQDYYCNWCSVGHNPLDKLIVYFVIPNGMWIIFPSLIIKRLGQDIASMLVKASASTISSKKKN</sequence>
<evidence type="ECO:0000256" key="1">
    <source>
        <dbReference type="SAM" id="Phobius"/>
    </source>
</evidence>
<dbReference type="HOGENOM" id="CLU_076143_2_1_1"/>
<dbReference type="STRING" id="946122.A0A0C2T4Y8"/>
<dbReference type="OrthoDB" id="60858at2759"/>
<dbReference type="PANTHER" id="PTHR37919:SF2">
    <property type="entry name" value="EXPERA DOMAIN-CONTAINING PROTEIN"/>
    <property type="match status" value="1"/>
</dbReference>
<dbReference type="Proteomes" id="UP000054549">
    <property type="component" value="Unassembled WGS sequence"/>
</dbReference>
<dbReference type="PANTHER" id="PTHR37919">
    <property type="entry name" value="PROTEIN CBG05606"/>
    <property type="match status" value="1"/>
</dbReference>
<keyword evidence="1" id="KW-1133">Transmembrane helix</keyword>
<feature type="transmembrane region" description="Helical" evidence="1">
    <location>
        <begin position="135"/>
        <end position="154"/>
    </location>
</feature>
<organism evidence="2 3">
    <name type="scientific">Amanita muscaria (strain Koide BX008)</name>
    <dbReference type="NCBI Taxonomy" id="946122"/>
    <lineage>
        <taxon>Eukaryota</taxon>
        <taxon>Fungi</taxon>
        <taxon>Dikarya</taxon>
        <taxon>Basidiomycota</taxon>
        <taxon>Agaricomycotina</taxon>
        <taxon>Agaricomycetes</taxon>
        <taxon>Agaricomycetidae</taxon>
        <taxon>Agaricales</taxon>
        <taxon>Pluteineae</taxon>
        <taxon>Amanitaceae</taxon>
        <taxon>Amanita</taxon>
    </lineage>
</organism>
<keyword evidence="1" id="KW-0472">Membrane</keyword>
<gene>
    <name evidence="2" type="ORF">M378DRAFT_166741</name>
</gene>